<dbReference type="RefSeq" id="WP_274232567.1">
    <property type="nucleotide sequence ID" value="NZ_BAABHQ010000012.1"/>
</dbReference>
<reference evidence="2" key="1">
    <citation type="journal article" date="2019" name="Int. J. Syst. Evol. Microbiol.">
        <title>The Global Catalogue of Microorganisms (GCM) 10K type strain sequencing project: providing services to taxonomists for standard genome sequencing and annotation.</title>
        <authorList>
            <consortium name="The Broad Institute Genomics Platform"/>
            <consortium name="The Broad Institute Genome Sequencing Center for Infectious Disease"/>
            <person name="Wu L."/>
            <person name="Ma J."/>
        </authorList>
    </citation>
    <scope>NUCLEOTIDE SEQUENCE [LARGE SCALE GENOMIC DNA]</scope>
    <source>
        <strain evidence="2">JCM 17983</strain>
    </source>
</reference>
<evidence type="ECO:0008006" key="3">
    <source>
        <dbReference type="Google" id="ProtNLM"/>
    </source>
</evidence>
<organism evidence="1 2">
    <name type="scientific">Actinomycetospora straminea</name>
    <dbReference type="NCBI Taxonomy" id="663607"/>
    <lineage>
        <taxon>Bacteria</taxon>
        <taxon>Bacillati</taxon>
        <taxon>Actinomycetota</taxon>
        <taxon>Actinomycetes</taxon>
        <taxon>Pseudonocardiales</taxon>
        <taxon>Pseudonocardiaceae</taxon>
        <taxon>Actinomycetospora</taxon>
    </lineage>
</organism>
<protein>
    <recommendedName>
        <fullName evidence="3">PE family protein</fullName>
    </recommendedName>
</protein>
<gene>
    <name evidence="1" type="ORF">GCM10023203_41020</name>
</gene>
<name>A0ABP9EQC5_9PSEU</name>
<comment type="caution">
    <text evidence="1">The sequence shown here is derived from an EMBL/GenBank/DDBJ whole genome shotgun (WGS) entry which is preliminary data.</text>
</comment>
<keyword evidence="2" id="KW-1185">Reference proteome</keyword>
<sequence>MTRPLPVGGGAFTVDITRAPEAIRELRTALAELEEIKRDAVYLGQLQAPAGDQVSEDATRMLRETASLGPGSLLSALTDGIAEITRMIEALQVGFDAYRRADDDARAQQSS</sequence>
<dbReference type="Proteomes" id="UP001500457">
    <property type="component" value="Unassembled WGS sequence"/>
</dbReference>
<dbReference type="EMBL" id="BAABHQ010000012">
    <property type="protein sequence ID" value="GAA4884671.1"/>
    <property type="molecule type" value="Genomic_DNA"/>
</dbReference>
<accession>A0ABP9EQC5</accession>
<proteinExistence type="predicted"/>
<evidence type="ECO:0000313" key="1">
    <source>
        <dbReference type="EMBL" id="GAA4884671.1"/>
    </source>
</evidence>
<evidence type="ECO:0000313" key="2">
    <source>
        <dbReference type="Proteomes" id="UP001500457"/>
    </source>
</evidence>